<dbReference type="AlphaFoldDB" id="A0A0R2MAY8"/>
<name>A0A0R2MAY8_9LACO</name>
<evidence type="ECO:0000256" key="3">
    <source>
        <dbReference type="ARBA" id="ARBA00023125"/>
    </source>
</evidence>
<dbReference type="PRINTS" id="PR00039">
    <property type="entry name" value="HTHLYSR"/>
</dbReference>
<gene>
    <name evidence="6" type="ORF">IV64_GL000471</name>
</gene>
<dbReference type="EMBL" id="JQCL01000080">
    <property type="protein sequence ID" value="KRO08387.1"/>
    <property type="molecule type" value="Genomic_DNA"/>
</dbReference>
<dbReference type="InterPro" id="IPR036388">
    <property type="entry name" value="WH-like_DNA-bd_sf"/>
</dbReference>
<dbReference type="GO" id="GO:0003700">
    <property type="term" value="F:DNA-binding transcription factor activity"/>
    <property type="evidence" value="ECO:0007669"/>
    <property type="project" value="InterPro"/>
</dbReference>
<dbReference type="InterPro" id="IPR036390">
    <property type="entry name" value="WH_DNA-bd_sf"/>
</dbReference>
<dbReference type="CDD" id="cd05466">
    <property type="entry name" value="PBP2_LTTR_substrate"/>
    <property type="match status" value="1"/>
</dbReference>
<dbReference type="SUPFAM" id="SSF46785">
    <property type="entry name" value="Winged helix' DNA-binding domain"/>
    <property type="match status" value="1"/>
</dbReference>
<dbReference type="Pfam" id="PF00126">
    <property type="entry name" value="HTH_1"/>
    <property type="match status" value="1"/>
</dbReference>
<comment type="caution">
    <text evidence="6">The sequence shown here is derived from an EMBL/GenBank/DDBJ whole genome shotgun (WGS) entry which is preliminary data.</text>
</comment>
<dbReference type="Pfam" id="PF03466">
    <property type="entry name" value="LysR_substrate"/>
    <property type="match status" value="1"/>
</dbReference>
<dbReference type="Gene3D" id="3.40.190.10">
    <property type="entry name" value="Periplasmic binding protein-like II"/>
    <property type="match status" value="2"/>
</dbReference>
<organism evidence="6 7">
    <name type="scientific">Lactiplantibacillus xiangfangensis</name>
    <dbReference type="NCBI Taxonomy" id="942150"/>
    <lineage>
        <taxon>Bacteria</taxon>
        <taxon>Bacillati</taxon>
        <taxon>Bacillota</taxon>
        <taxon>Bacilli</taxon>
        <taxon>Lactobacillales</taxon>
        <taxon>Lactobacillaceae</taxon>
        <taxon>Lactiplantibacillus</taxon>
    </lineage>
</organism>
<dbReference type="GO" id="GO:0000976">
    <property type="term" value="F:transcription cis-regulatory region binding"/>
    <property type="evidence" value="ECO:0007669"/>
    <property type="project" value="TreeGrafter"/>
</dbReference>
<dbReference type="PROSITE" id="PS50931">
    <property type="entry name" value="HTH_LYSR"/>
    <property type="match status" value="1"/>
</dbReference>
<dbReference type="Proteomes" id="UP000051783">
    <property type="component" value="Unassembled WGS sequence"/>
</dbReference>
<dbReference type="PATRIC" id="fig|942150.3.peg.484"/>
<evidence type="ECO:0000313" key="6">
    <source>
        <dbReference type="EMBL" id="KRO08387.1"/>
    </source>
</evidence>
<dbReference type="RefSeq" id="WP_057706986.1">
    <property type="nucleotide sequence ID" value="NZ_JQCL01000080.1"/>
</dbReference>
<comment type="similarity">
    <text evidence="1">Belongs to the LysR transcriptional regulatory family.</text>
</comment>
<reference evidence="6 7" key="1">
    <citation type="journal article" date="2015" name="Genome Announc.">
        <title>Expanding the biotechnology potential of lactobacilli through comparative genomics of 213 strains and associated genera.</title>
        <authorList>
            <person name="Sun Z."/>
            <person name="Harris H.M."/>
            <person name="McCann A."/>
            <person name="Guo C."/>
            <person name="Argimon S."/>
            <person name="Zhang W."/>
            <person name="Yang X."/>
            <person name="Jeffery I.B."/>
            <person name="Cooney J.C."/>
            <person name="Kagawa T.F."/>
            <person name="Liu W."/>
            <person name="Song Y."/>
            <person name="Salvetti E."/>
            <person name="Wrobel A."/>
            <person name="Rasinkangas P."/>
            <person name="Parkhill J."/>
            <person name="Rea M.C."/>
            <person name="O'Sullivan O."/>
            <person name="Ritari J."/>
            <person name="Douillard F.P."/>
            <person name="Paul Ross R."/>
            <person name="Yang R."/>
            <person name="Briner A.E."/>
            <person name="Felis G.E."/>
            <person name="de Vos W.M."/>
            <person name="Barrangou R."/>
            <person name="Klaenhammer T.R."/>
            <person name="Caufield P.W."/>
            <person name="Cui Y."/>
            <person name="Zhang H."/>
            <person name="O'Toole P.W."/>
        </authorList>
    </citation>
    <scope>NUCLEOTIDE SEQUENCE [LARGE SCALE GENOMIC DNA]</scope>
    <source>
        <strain evidence="6 7">LMG 26013</strain>
    </source>
</reference>
<dbReference type="InterPro" id="IPR005119">
    <property type="entry name" value="LysR_subst-bd"/>
</dbReference>
<evidence type="ECO:0000313" key="7">
    <source>
        <dbReference type="Proteomes" id="UP000051783"/>
    </source>
</evidence>
<keyword evidence="7" id="KW-1185">Reference proteome</keyword>
<proteinExistence type="inferred from homology"/>
<dbReference type="PANTHER" id="PTHR30126:SF40">
    <property type="entry name" value="HTH-TYPE TRANSCRIPTIONAL REGULATOR GLTR"/>
    <property type="match status" value="1"/>
</dbReference>
<evidence type="ECO:0000256" key="4">
    <source>
        <dbReference type="ARBA" id="ARBA00023163"/>
    </source>
</evidence>
<keyword evidence="2" id="KW-0805">Transcription regulation</keyword>
<keyword evidence="4" id="KW-0804">Transcription</keyword>
<dbReference type="InterPro" id="IPR000847">
    <property type="entry name" value="LysR_HTH_N"/>
</dbReference>
<feature type="domain" description="HTH lysR-type" evidence="5">
    <location>
        <begin position="1"/>
        <end position="58"/>
    </location>
</feature>
<evidence type="ECO:0000259" key="5">
    <source>
        <dbReference type="PROSITE" id="PS50931"/>
    </source>
</evidence>
<dbReference type="PANTHER" id="PTHR30126">
    <property type="entry name" value="HTH-TYPE TRANSCRIPTIONAL REGULATOR"/>
    <property type="match status" value="1"/>
</dbReference>
<dbReference type="Gene3D" id="1.10.10.10">
    <property type="entry name" value="Winged helix-like DNA-binding domain superfamily/Winged helix DNA-binding domain"/>
    <property type="match status" value="1"/>
</dbReference>
<evidence type="ECO:0000256" key="2">
    <source>
        <dbReference type="ARBA" id="ARBA00023015"/>
    </source>
</evidence>
<keyword evidence="3" id="KW-0238">DNA-binding</keyword>
<protein>
    <recommendedName>
        <fullName evidence="5">HTH lysR-type domain-containing protein</fullName>
    </recommendedName>
</protein>
<dbReference type="FunFam" id="1.10.10.10:FF:000001">
    <property type="entry name" value="LysR family transcriptional regulator"/>
    <property type="match status" value="1"/>
</dbReference>
<accession>A0A0R2MAY8</accession>
<dbReference type="SUPFAM" id="SSF53850">
    <property type="entry name" value="Periplasmic binding protein-like II"/>
    <property type="match status" value="1"/>
</dbReference>
<sequence length="303" mass="34539">MNTTQVKCFLSVAKTLNFTKSAEELYLSQSTVSKNIKNLEKEIQVKLVNRNYHHVYLTEKGKIFYNRMSLIAAEIDSTVANLQQGQVIDRPKIKMGYTDLPFEKKWLPIALKLTNAQTHIDLVPYFVNPGREHRITQLITNGTVDLMLIQRDIMKKADGTKYFELFKKVFSIIAYENDPLFLKQQITFDDLIGHNIYLWNGNDDFPAIESLKYSLNTHAPSISFSEADDTSTIIAYIRAGMGIGIVPSVLYNKDDTDLRYIPLDAKQVLSYGIVYAQDSERPELISEVNKLVARAVNVAKVNF</sequence>
<dbReference type="STRING" id="942150.IV64_GL000471"/>
<evidence type="ECO:0000256" key="1">
    <source>
        <dbReference type="ARBA" id="ARBA00009437"/>
    </source>
</evidence>